<dbReference type="Gene3D" id="3.30.70.370">
    <property type="match status" value="1"/>
</dbReference>
<dbReference type="EMBL" id="JAEFCI010004682">
    <property type="protein sequence ID" value="KAG5460806.1"/>
    <property type="molecule type" value="Genomic_DNA"/>
</dbReference>
<dbReference type="InterPro" id="IPR002297">
    <property type="entry name" value="DNA-dir_DNA_pol_A_mt"/>
</dbReference>
<feature type="region of interest" description="Disordered" evidence="2">
    <location>
        <begin position="450"/>
        <end position="532"/>
    </location>
</feature>
<dbReference type="SUPFAM" id="SSF56672">
    <property type="entry name" value="DNA/RNA polymerases"/>
    <property type="match status" value="1"/>
</dbReference>
<dbReference type="SMART" id="SM00482">
    <property type="entry name" value="POLAc"/>
    <property type="match status" value="1"/>
</dbReference>
<feature type="compositionally biased region" description="Basic and acidic residues" evidence="2">
    <location>
        <begin position="493"/>
        <end position="503"/>
    </location>
</feature>
<reference evidence="4 5" key="1">
    <citation type="journal article" name="Sci. Rep.">
        <title>Genome-scale phylogenetic analyses confirm Olpidium as the closest living zoosporic fungus to the non-flagellated, terrestrial fungi.</title>
        <authorList>
            <person name="Chang Y."/>
            <person name="Rochon D."/>
            <person name="Sekimoto S."/>
            <person name="Wang Y."/>
            <person name="Chovatia M."/>
            <person name="Sandor L."/>
            <person name="Salamov A."/>
            <person name="Grigoriev I.V."/>
            <person name="Stajich J.E."/>
            <person name="Spatafora J.W."/>
        </authorList>
    </citation>
    <scope>NUCLEOTIDE SEQUENCE [LARGE SCALE GENOMIC DNA]</scope>
    <source>
        <strain evidence="4">S191</strain>
    </source>
</reference>
<evidence type="ECO:0000259" key="3">
    <source>
        <dbReference type="SMART" id="SM00482"/>
    </source>
</evidence>
<keyword evidence="5" id="KW-1185">Reference proteome</keyword>
<dbReference type="PANTHER" id="PTHR10267:SF0">
    <property type="entry name" value="DNA POLYMERASE SUBUNIT GAMMA-1"/>
    <property type="match status" value="1"/>
</dbReference>
<evidence type="ECO:0000256" key="2">
    <source>
        <dbReference type="SAM" id="MobiDB-lite"/>
    </source>
</evidence>
<evidence type="ECO:0000313" key="4">
    <source>
        <dbReference type="EMBL" id="KAG5460806.1"/>
    </source>
</evidence>
<evidence type="ECO:0000256" key="1">
    <source>
        <dbReference type="ARBA" id="ARBA00031966"/>
    </source>
</evidence>
<evidence type="ECO:0000313" key="5">
    <source>
        <dbReference type="Proteomes" id="UP000673691"/>
    </source>
</evidence>
<dbReference type="GO" id="GO:0003887">
    <property type="term" value="F:DNA-directed DNA polymerase activity"/>
    <property type="evidence" value="ECO:0007669"/>
    <property type="project" value="InterPro"/>
</dbReference>
<dbReference type="GO" id="GO:0008408">
    <property type="term" value="F:3'-5' exonuclease activity"/>
    <property type="evidence" value="ECO:0007669"/>
    <property type="project" value="TreeGrafter"/>
</dbReference>
<feature type="compositionally biased region" description="Polar residues" evidence="2">
    <location>
        <begin position="26"/>
        <end position="52"/>
    </location>
</feature>
<dbReference type="InterPro" id="IPR001098">
    <property type="entry name" value="DNA-dir_DNA_pol_A_palm_dom"/>
</dbReference>
<dbReference type="PANTHER" id="PTHR10267">
    <property type="entry name" value="DNA POLYMERASE SUBUNIT GAMMA-1"/>
    <property type="match status" value="1"/>
</dbReference>
<feature type="region of interest" description="Disordered" evidence="2">
    <location>
        <begin position="17"/>
        <end position="53"/>
    </location>
</feature>
<comment type="caution">
    <text evidence="4">The sequence shown here is derived from an EMBL/GenBank/DDBJ whole genome shotgun (WGS) entry which is preliminary data.</text>
</comment>
<dbReference type="Proteomes" id="UP000673691">
    <property type="component" value="Unassembled WGS sequence"/>
</dbReference>
<protein>
    <recommendedName>
        <fullName evidence="1">Mitochondrial DNA polymerase catalytic subunit</fullName>
    </recommendedName>
</protein>
<dbReference type="InterPro" id="IPR043502">
    <property type="entry name" value="DNA/RNA_pol_sf"/>
</dbReference>
<dbReference type="GO" id="GO:0006264">
    <property type="term" value="P:mitochondrial DNA replication"/>
    <property type="evidence" value="ECO:0007669"/>
    <property type="project" value="TreeGrafter"/>
</dbReference>
<dbReference type="OrthoDB" id="5588663at2759"/>
<feature type="domain" description="DNA-directed DNA polymerase family A palm" evidence="3">
    <location>
        <begin position="87"/>
        <end position="290"/>
    </location>
</feature>
<dbReference type="Gene3D" id="1.10.150.20">
    <property type="entry name" value="5' to 3' exonuclease, C-terminal subdomain"/>
    <property type="match status" value="1"/>
</dbReference>
<dbReference type="GO" id="GO:0003677">
    <property type="term" value="F:DNA binding"/>
    <property type="evidence" value="ECO:0007669"/>
    <property type="project" value="InterPro"/>
</dbReference>
<name>A0A8H8DJP7_9FUNG</name>
<gene>
    <name evidence="4" type="ORF">BJ554DRAFT_7102</name>
</gene>
<dbReference type="Pfam" id="PF00476">
    <property type="entry name" value="DNA_pol_A"/>
    <property type="match status" value="1"/>
</dbReference>
<proteinExistence type="predicted"/>
<sequence length="611" mass="66996">MKQFVVYEDDIYGSLEENGSVPDVHSVSSASGTDNSSNQVETADTPTPSQRRQGYIIPQLITMATITRRAVERTWLTASNPREDRIGSELKSMVRAPPGYRIVGADVDSQELWICSLLGDAQFGAHGSTALGWMTVQGSKAAGTDMHSVTAKVLGIDRNQAKQFNYARIYGAGVDFTCHKLSQYSPDLEKAEARRKAEELYSKTKGKKIRNKLSPTLYNGMYYGALADPDVTHAQKFLTSKANWTVQSSGVDYLHMLLVAMEYLTRRYGIQARYMISLHDELRYLVADEDVERAALALQIANVWTRAMFAARLGMDNLPLVCAASLDLPFWSRLKSTSVGTCGLGFSGRSAAFFSCVDIDTVLRKEVTTTCITPSQKEAIAPGEMRDIFATLERTGGGDMGPVVDRTYDEAAASGSIPKHLAGTSSSLLPVTTTLLKLQACMSEEDVGRVVAGVPPENGQPGQRRPRKETMSPGRAEAENGADAAVTMPNNAREARPRGDRARQGSLASSDPTRGLARRHTTQQNELFPSLDRPYGDLAPVSVVSAVKLRGAEQVSSPRGTERAVNGSVFVKFRHLLSYLMRRPFSYYCSQLLRCRPPPPPYPSFSERLPR</sequence>
<dbReference type="PRINTS" id="PR00867">
    <property type="entry name" value="DNAPOLG"/>
</dbReference>
<dbReference type="GO" id="GO:0005760">
    <property type="term" value="C:gamma DNA polymerase complex"/>
    <property type="evidence" value="ECO:0007669"/>
    <property type="project" value="InterPro"/>
</dbReference>
<accession>A0A8H8DJP7</accession>
<dbReference type="AlphaFoldDB" id="A0A8H8DJP7"/>
<organism evidence="4 5">
    <name type="scientific">Olpidium bornovanus</name>
    <dbReference type="NCBI Taxonomy" id="278681"/>
    <lineage>
        <taxon>Eukaryota</taxon>
        <taxon>Fungi</taxon>
        <taxon>Fungi incertae sedis</taxon>
        <taxon>Olpidiomycota</taxon>
        <taxon>Olpidiomycotina</taxon>
        <taxon>Olpidiomycetes</taxon>
        <taxon>Olpidiales</taxon>
        <taxon>Olpidiaceae</taxon>
        <taxon>Olpidium</taxon>
    </lineage>
</organism>